<dbReference type="CDD" id="cd00577">
    <property type="entry name" value="PCNA"/>
    <property type="match status" value="1"/>
</dbReference>
<protein>
    <submittedName>
        <fullName evidence="7">Cell cycle checkpoint protein RAD1</fullName>
    </submittedName>
</protein>
<dbReference type="STRING" id="45882.A0A0V1CDL6"/>
<dbReference type="PRINTS" id="PR01246">
    <property type="entry name" value="RAD1REPAIR"/>
</dbReference>
<dbReference type="PANTHER" id="PTHR10870">
    <property type="entry name" value="CELL CYCLE CHECKPOINT PROTEIN RAD1"/>
    <property type="match status" value="1"/>
</dbReference>
<comment type="similarity">
    <text evidence="2">Belongs to the rad1 family.</text>
</comment>
<evidence type="ECO:0000313" key="7">
    <source>
        <dbReference type="EMBL" id="KRY47423.1"/>
    </source>
</evidence>
<evidence type="ECO:0000259" key="6">
    <source>
        <dbReference type="SMART" id="SM00329"/>
    </source>
</evidence>
<sequence>MSKRVIYTSPTKPSEILQADKENIDPNMNRRLPRKKHSKSRLALLNVKNTTRVLPVRRSLRFANEAAEVPPEQSENNDKKESISRKGRLVKVHFLRVYHLYLHNCAMETSSSFNADYNNSALFRGDTDFTRAIHSMIKAVMFRDTGTVFFTENGMKITVEDYQYVQANVFVQRAMFNDYVLVGSGIDFRIKLPMLCECLNFLGSSTSGNGPRLELSYMRDGAPLRLILEECGVVTDCRIKTLRPEDYVEFDFSTDKIICKVIMKPDFLRDAFLDVDSSSEYLELKIDAGKGFTIAATGPTGDVKTEFPRNSDVIEIFSCSESQHRKFRMSLLKPAVKALQLANKVSIRLDNKGFLSIQYMIDFNGETILSPSSLRLAVTNMDMAVQLSERWNLLSLLTPNDQGASVVCYVKSLQVLLDVELYRARNGKGIQLKTGNCVATSESFRVNAVHAYSFEKIVNSIGNAFNKLIQDTVQRRICTQVKHLIDGPFNEQLMNMANKVNLIIPEMDVQSNGSLWNSKRSLIEGMMLDYGLVREPYLHQNAIITMHSGEISWQGNGGTPFSPNQIITSLEMNDRMLNMFISEYVINSLLYALWKKGAFDATVNKNTVPHLSQLMSSNCYLGMCLGDVVSSAGVPDVSEDEEFEIFITAEKPPEMLFQDGLAKFISYNKATLHSDKHGPLFHFTGTTVGYMRLQVLDGSSIFGKLNITKVQISNHPNSIYKLGNMELDFVSSITQTVLQQLSDEVSSNGLNLPKQNGLSLGRAQINVVGNSLKVDLDFQFDQHILEEFGIKLPEIRTADVF</sequence>
<dbReference type="Gene3D" id="3.70.10.10">
    <property type="match status" value="1"/>
</dbReference>
<evidence type="ECO:0000256" key="5">
    <source>
        <dbReference type="ARBA" id="ARBA00023242"/>
    </source>
</evidence>
<evidence type="ECO:0000256" key="1">
    <source>
        <dbReference type="ARBA" id="ARBA00004123"/>
    </source>
</evidence>
<keyword evidence="3" id="KW-0227">DNA damage</keyword>
<evidence type="ECO:0000256" key="3">
    <source>
        <dbReference type="ARBA" id="ARBA00022763"/>
    </source>
</evidence>
<dbReference type="InterPro" id="IPR003021">
    <property type="entry name" value="Rad1_Rec1_Rad17"/>
</dbReference>
<evidence type="ECO:0000313" key="8">
    <source>
        <dbReference type="Proteomes" id="UP000054653"/>
    </source>
</evidence>
<evidence type="ECO:0000256" key="4">
    <source>
        <dbReference type="ARBA" id="ARBA00023204"/>
    </source>
</evidence>
<accession>A0A0V1CDL6</accession>
<dbReference type="InterPro" id="IPR003011">
    <property type="entry name" value="Cell_cycle_checkpoint_Rad1"/>
</dbReference>
<dbReference type="PANTHER" id="PTHR10870:SF0">
    <property type="entry name" value="CELL CYCLE CHECKPOINT PROTEIN RAD1"/>
    <property type="match status" value="1"/>
</dbReference>
<keyword evidence="8" id="KW-1185">Reference proteome</keyword>
<comment type="caution">
    <text evidence="7">The sequence shown here is derived from an EMBL/GenBank/DDBJ whole genome shotgun (WGS) entry which is preliminary data.</text>
</comment>
<dbReference type="SUPFAM" id="SSF55394">
    <property type="entry name" value="Bactericidal permeability-increasing protein, BPI"/>
    <property type="match status" value="2"/>
</dbReference>
<dbReference type="InterPro" id="IPR017943">
    <property type="entry name" value="Bactericidal_perm-incr_a/b_dom"/>
</dbReference>
<name>A0A0V1CDL6_TRIBR</name>
<dbReference type="PRINTS" id="PR01245">
    <property type="entry name" value="RAD1REC1"/>
</dbReference>
<dbReference type="SUPFAM" id="SSF55979">
    <property type="entry name" value="DNA clamp"/>
    <property type="match status" value="1"/>
</dbReference>
<dbReference type="InterPro" id="IPR046938">
    <property type="entry name" value="DNA_clamp_sf"/>
</dbReference>
<dbReference type="OMA" id="HISFWFF"/>
<evidence type="ECO:0000256" key="2">
    <source>
        <dbReference type="ARBA" id="ARBA00010991"/>
    </source>
</evidence>
<reference evidence="7 8" key="1">
    <citation type="submission" date="2015-01" db="EMBL/GenBank/DDBJ databases">
        <title>Evolution of Trichinella species and genotypes.</title>
        <authorList>
            <person name="Korhonen P.K."/>
            <person name="Edoardo P."/>
            <person name="Giuseppe L.R."/>
            <person name="Gasser R.B."/>
        </authorList>
    </citation>
    <scope>NUCLEOTIDE SEQUENCE [LARGE SCALE GENOMIC DNA]</scope>
    <source>
        <strain evidence="7">ISS120</strain>
    </source>
</reference>
<dbReference type="Pfam" id="PF02886">
    <property type="entry name" value="LBP_BPI_CETP_C"/>
    <property type="match status" value="1"/>
</dbReference>
<dbReference type="Proteomes" id="UP000054653">
    <property type="component" value="Unassembled WGS sequence"/>
</dbReference>
<feature type="domain" description="Lipid-binding serum glycoprotein C-terminal" evidence="6">
    <location>
        <begin position="571"/>
        <end position="776"/>
    </location>
</feature>
<dbReference type="Gene3D" id="3.15.20.10">
    <property type="entry name" value="Bactericidal permeability-increasing protein, domain 2"/>
    <property type="match status" value="1"/>
</dbReference>
<keyword evidence="5" id="KW-0539">Nucleus</keyword>
<gene>
    <name evidence="7" type="primary">Rad1</name>
    <name evidence="7" type="ORF">T03_12030</name>
</gene>
<dbReference type="InterPro" id="IPR001124">
    <property type="entry name" value="Lipid-bd_serum_glycop_C"/>
</dbReference>
<organism evidence="7 8">
    <name type="scientific">Trichinella britovi</name>
    <name type="common">Parasitic roundworm</name>
    <dbReference type="NCBI Taxonomy" id="45882"/>
    <lineage>
        <taxon>Eukaryota</taxon>
        <taxon>Metazoa</taxon>
        <taxon>Ecdysozoa</taxon>
        <taxon>Nematoda</taxon>
        <taxon>Enoplea</taxon>
        <taxon>Dorylaimia</taxon>
        <taxon>Trichinellida</taxon>
        <taxon>Trichinellidae</taxon>
        <taxon>Trichinella</taxon>
    </lineage>
</organism>
<proteinExistence type="inferred from homology"/>
<dbReference type="OrthoDB" id="337581at2759"/>
<dbReference type="GO" id="GO:0030896">
    <property type="term" value="C:checkpoint clamp complex"/>
    <property type="evidence" value="ECO:0007669"/>
    <property type="project" value="TreeGrafter"/>
</dbReference>
<dbReference type="AlphaFoldDB" id="A0A0V1CDL6"/>
<dbReference type="GO" id="GO:0000077">
    <property type="term" value="P:DNA damage checkpoint signaling"/>
    <property type="evidence" value="ECO:0007669"/>
    <property type="project" value="InterPro"/>
</dbReference>
<dbReference type="EMBL" id="JYDI01000243">
    <property type="protein sequence ID" value="KRY47423.1"/>
    <property type="molecule type" value="Genomic_DNA"/>
</dbReference>
<dbReference type="Pfam" id="PF02144">
    <property type="entry name" value="Rad1"/>
    <property type="match status" value="1"/>
</dbReference>
<keyword evidence="4" id="KW-0234">DNA repair</keyword>
<dbReference type="GO" id="GO:0006281">
    <property type="term" value="P:DNA repair"/>
    <property type="evidence" value="ECO:0007669"/>
    <property type="project" value="UniProtKB-KW"/>
</dbReference>
<comment type="subcellular location">
    <subcellularLocation>
        <location evidence="1">Nucleus</location>
    </subcellularLocation>
</comment>
<dbReference type="SMART" id="SM00329">
    <property type="entry name" value="BPI2"/>
    <property type="match status" value="1"/>
</dbReference>
<dbReference type="GO" id="GO:0008289">
    <property type="term" value="F:lipid binding"/>
    <property type="evidence" value="ECO:0007669"/>
    <property type="project" value="InterPro"/>
</dbReference>